<organism evidence="1 2">
    <name type="scientific">Pseudomonas weihenstephanensis</name>
    <dbReference type="NCBI Taxonomy" id="1608994"/>
    <lineage>
        <taxon>Bacteria</taxon>
        <taxon>Pseudomonadati</taxon>
        <taxon>Pseudomonadota</taxon>
        <taxon>Gammaproteobacteria</taxon>
        <taxon>Pseudomonadales</taxon>
        <taxon>Pseudomonadaceae</taxon>
        <taxon>Pseudomonas</taxon>
    </lineage>
</organism>
<proteinExistence type="predicted"/>
<comment type="caution">
    <text evidence="1">The sequence shown here is derived from an EMBL/GenBank/DDBJ whole genome shotgun (WGS) entry which is preliminary data.</text>
</comment>
<dbReference type="EMBL" id="JYLF01000004">
    <property type="protein sequence ID" value="KMN13462.1"/>
    <property type="molecule type" value="Genomic_DNA"/>
</dbReference>
<dbReference type="AlphaFoldDB" id="A0A0J6IN17"/>
<evidence type="ECO:0000313" key="2">
    <source>
        <dbReference type="Proteomes" id="UP000036325"/>
    </source>
</evidence>
<name>A0A0J6IN17_9PSED</name>
<evidence type="ECO:0000313" key="1">
    <source>
        <dbReference type="EMBL" id="KMN13462.1"/>
    </source>
</evidence>
<sequence>MMADKVNDMDIENSDVNGIDDVERLGFVSSLELPVVAPSLIPRFKTLRATALKTMKADGDSALVTGNSVVSFVGGLSEQLKQDVQDGVLFAQLAVDKKYPNKDTHRVERFNYYNEILSKCGWTTTGEAIHKVTGLKQAFTMDQVALEIIASVVGPNKVILDVLAQVLNALKDTPKALSLFENETKGVNSGNFQILPCIATRDGGVLMIKTCMQFKSSSRVTRVLFWKWNHSNVDLYAAASNSTLNQRQYAVVRQTIINKLEASGKNYIENIEL</sequence>
<gene>
    <name evidence="1" type="ORF">TU86_11125</name>
</gene>
<dbReference type="Proteomes" id="UP000036325">
    <property type="component" value="Unassembled WGS sequence"/>
</dbReference>
<accession>A0A0J6IN17</accession>
<dbReference type="PATRIC" id="fig|1608994.3.peg.2855"/>
<protein>
    <submittedName>
        <fullName evidence="1">Uncharacterized protein</fullName>
    </submittedName>
</protein>
<reference evidence="1 2" key="1">
    <citation type="submission" date="2015-02" db="EMBL/GenBank/DDBJ databases">
        <title>Pseudomonas helleri sp. nov. and Pseudomonas weihenstephanensis sp. nov., isolated from raw cows milk.</title>
        <authorList>
            <person name="von Neubeck M."/>
            <person name="Huptas C."/>
            <person name="Wenning M."/>
            <person name="Scherer S."/>
        </authorList>
    </citation>
    <scope>NUCLEOTIDE SEQUENCE [LARGE SCALE GENOMIC DNA]</scope>
    <source>
        <strain evidence="1 2">DSM 29166</strain>
    </source>
</reference>
<dbReference type="STRING" id="1608994.TU86_11125"/>